<name>A0A7D3XQ52_9BACL</name>
<dbReference type="EMBL" id="CP048104">
    <property type="protein sequence ID" value="QKG84467.1"/>
    <property type="molecule type" value="Genomic_DNA"/>
</dbReference>
<reference evidence="2 3" key="1">
    <citation type="submission" date="2020-01" db="EMBL/GenBank/DDBJ databases">
        <authorList>
            <person name="Gulvik C.A."/>
            <person name="Batra D.G."/>
        </authorList>
    </citation>
    <scope>NUCLEOTIDE SEQUENCE [LARGE SCALE GENOMIC DNA]</scope>
    <source>
        <strain evidence="2 3">W9323</strain>
    </source>
</reference>
<dbReference type="Proteomes" id="UP000503088">
    <property type="component" value="Chromosome"/>
</dbReference>
<keyword evidence="3" id="KW-1185">Reference proteome</keyword>
<evidence type="ECO:0000256" key="1">
    <source>
        <dbReference type="SAM" id="MobiDB-lite"/>
    </source>
</evidence>
<protein>
    <submittedName>
        <fullName evidence="2">Uncharacterized protein</fullName>
    </submittedName>
</protein>
<dbReference type="KEGG" id="kpul:GXN76_08255"/>
<dbReference type="AlphaFoldDB" id="A0A7D3XQ52"/>
<sequence length="134" mass="15685">MIRELRAEVNRLNELVPETEERPLKEEKDSLQVVDGEQEEQDFSGDPIFKGDGNKTNLGVNITKPPRTCWGLWRFRLFFPDGNDIPRLKLIRFTYSLDHIGGERENDLPKLLRKFEETIRFPFGNPFFGELDGF</sequence>
<gene>
    <name evidence="2" type="ORF">GXN76_08255</name>
</gene>
<accession>A0A7D3XQ52</accession>
<dbReference type="RefSeq" id="WP_173222182.1">
    <property type="nucleotide sequence ID" value="NZ_CP048104.1"/>
</dbReference>
<proteinExistence type="predicted"/>
<evidence type="ECO:0000313" key="2">
    <source>
        <dbReference type="EMBL" id="QKG84467.1"/>
    </source>
</evidence>
<feature type="compositionally biased region" description="Basic and acidic residues" evidence="1">
    <location>
        <begin position="19"/>
        <end position="30"/>
    </location>
</feature>
<feature type="region of interest" description="Disordered" evidence="1">
    <location>
        <begin position="16"/>
        <end position="56"/>
    </location>
</feature>
<evidence type="ECO:0000313" key="3">
    <source>
        <dbReference type="Proteomes" id="UP000503088"/>
    </source>
</evidence>
<organism evidence="2 3">
    <name type="scientific">Kroppenstedtia pulmonis</name>
    <dbReference type="NCBI Taxonomy" id="1380685"/>
    <lineage>
        <taxon>Bacteria</taxon>
        <taxon>Bacillati</taxon>
        <taxon>Bacillota</taxon>
        <taxon>Bacilli</taxon>
        <taxon>Bacillales</taxon>
        <taxon>Thermoactinomycetaceae</taxon>
        <taxon>Kroppenstedtia</taxon>
    </lineage>
</organism>